<dbReference type="Proteomes" id="UP000014760">
    <property type="component" value="Unassembled WGS sequence"/>
</dbReference>
<dbReference type="InterPro" id="IPR024607">
    <property type="entry name" value="Sulfatase_CS"/>
</dbReference>
<accession>R7VB78</accession>
<dbReference type="GO" id="GO:0005539">
    <property type="term" value="F:glycosaminoglycan binding"/>
    <property type="evidence" value="ECO:0007669"/>
    <property type="project" value="TreeGrafter"/>
</dbReference>
<comment type="cofactor">
    <cofactor evidence="1">
        <name>Ca(2+)</name>
        <dbReference type="ChEBI" id="CHEBI:29108"/>
    </cofactor>
</comment>
<feature type="domain" description="Sulfatase N-terminal" evidence="8">
    <location>
        <begin position="57"/>
        <end position="388"/>
    </location>
</feature>
<gene>
    <name evidence="9" type="ORF">CAPTEDRAFT_174568</name>
</gene>
<dbReference type="AlphaFoldDB" id="R7VB78"/>
<evidence type="ECO:0000256" key="6">
    <source>
        <dbReference type="SAM" id="MobiDB-lite"/>
    </source>
</evidence>
<comment type="similarity">
    <text evidence="2">Belongs to the sulfatase family.</text>
</comment>
<feature type="chain" id="PRO_5008788874" description="Sulfatase N-terminal domain-containing protein" evidence="7">
    <location>
        <begin position="22"/>
        <end position="923"/>
    </location>
</feature>
<evidence type="ECO:0000256" key="5">
    <source>
        <dbReference type="ARBA" id="ARBA00023180"/>
    </source>
</evidence>
<keyword evidence="3 7" id="KW-0732">Signal</keyword>
<name>R7VB78_CAPTE</name>
<dbReference type="InterPro" id="IPR017850">
    <property type="entry name" value="Alkaline_phosphatase_core_sf"/>
</dbReference>
<dbReference type="SUPFAM" id="SSF53649">
    <property type="entry name" value="Alkaline phosphatase-like"/>
    <property type="match status" value="2"/>
</dbReference>
<dbReference type="HOGENOM" id="CLU_006332_2_0_1"/>
<evidence type="ECO:0000256" key="7">
    <source>
        <dbReference type="SAM" id="SignalP"/>
    </source>
</evidence>
<evidence type="ECO:0000256" key="3">
    <source>
        <dbReference type="ARBA" id="ARBA00022729"/>
    </source>
</evidence>
<evidence type="ECO:0000259" key="8">
    <source>
        <dbReference type="Pfam" id="PF00884"/>
    </source>
</evidence>
<dbReference type="PANTHER" id="PTHR43108:SF16">
    <property type="entry name" value="EXTRACELLULAR SULFATASE SULF-1 HOMOLOG"/>
    <property type="match status" value="1"/>
</dbReference>
<keyword evidence="11" id="KW-1185">Reference proteome</keyword>
<protein>
    <recommendedName>
        <fullName evidence="8">Sulfatase N-terminal domain-containing protein</fullName>
    </recommendedName>
</protein>
<organism evidence="9">
    <name type="scientific">Capitella teleta</name>
    <name type="common">Polychaete worm</name>
    <dbReference type="NCBI Taxonomy" id="283909"/>
    <lineage>
        <taxon>Eukaryota</taxon>
        <taxon>Metazoa</taxon>
        <taxon>Spiralia</taxon>
        <taxon>Lophotrochozoa</taxon>
        <taxon>Annelida</taxon>
        <taxon>Polychaeta</taxon>
        <taxon>Sedentaria</taxon>
        <taxon>Scolecida</taxon>
        <taxon>Capitellidae</taxon>
        <taxon>Capitella</taxon>
    </lineage>
</organism>
<feature type="region of interest" description="Disordered" evidence="6">
    <location>
        <begin position="27"/>
        <end position="58"/>
    </location>
</feature>
<keyword evidence="4" id="KW-0378">Hydrolase</keyword>
<evidence type="ECO:0000256" key="2">
    <source>
        <dbReference type="ARBA" id="ARBA00008779"/>
    </source>
</evidence>
<dbReference type="PANTHER" id="PTHR43108">
    <property type="entry name" value="N-ACETYLGLUCOSAMINE-6-SULFATASE FAMILY MEMBER"/>
    <property type="match status" value="1"/>
</dbReference>
<evidence type="ECO:0000313" key="9">
    <source>
        <dbReference type="EMBL" id="ELU16083.1"/>
    </source>
</evidence>
<dbReference type="STRING" id="283909.R7VB78"/>
<feature type="compositionally biased region" description="Low complexity" evidence="6">
    <location>
        <begin position="860"/>
        <end position="871"/>
    </location>
</feature>
<dbReference type="EMBL" id="AMQN01004378">
    <property type="status" value="NOT_ANNOTATED_CDS"/>
    <property type="molecule type" value="Genomic_DNA"/>
</dbReference>
<evidence type="ECO:0000256" key="4">
    <source>
        <dbReference type="ARBA" id="ARBA00022801"/>
    </source>
</evidence>
<dbReference type="OrthoDB" id="96314at2759"/>
<dbReference type="Gene3D" id="3.40.720.10">
    <property type="entry name" value="Alkaline Phosphatase, subunit A"/>
    <property type="match status" value="1"/>
</dbReference>
<keyword evidence="5" id="KW-0325">Glycoprotein</keyword>
<dbReference type="FunCoup" id="R7VB78">
    <property type="interactions" value="105"/>
</dbReference>
<dbReference type="OMA" id="VETPPQM"/>
<dbReference type="EnsemblMetazoa" id="CapteT174568">
    <property type="protein sequence ID" value="CapteP174568"/>
    <property type="gene ID" value="CapteG174568"/>
</dbReference>
<feature type="signal peptide" evidence="7">
    <location>
        <begin position="1"/>
        <end position="21"/>
    </location>
</feature>
<evidence type="ECO:0000256" key="1">
    <source>
        <dbReference type="ARBA" id="ARBA00001913"/>
    </source>
</evidence>
<dbReference type="PROSITE" id="PS00523">
    <property type="entry name" value="SULFATASE_1"/>
    <property type="match status" value="1"/>
</dbReference>
<dbReference type="CDD" id="cd16147">
    <property type="entry name" value="G6S"/>
    <property type="match status" value="1"/>
</dbReference>
<dbReference type="GO" id="GO:0008449">
    <property type="term" value="F:N-acetylglucosamine-6-sulfatase activity"/>
    <property type="evidence" value="ECO:0007669"/>
    <property type="project" value="TreeGrafter"/>
</dbReference>
<dbReference type="EMBL" id="KB293367">
    <property type="protein sequence ID" value="ELU16083.1"/>
    <property type="molecule type" value="Genomic_DNA"/>
</dbReference>
<reference evidence="10" key="3">
    <citation type="submission" date="2015-06" db="UniProtKB">
        <authorList>
            <consortium name="EnsemblMetazoa"/>
        </authorList>
    </citation>
    <scope>IDENTIFICATION</scope>
</reference>
<evidence type="ECO:0000313" key="11">
    <source>
        <dbReference type="Proteomes" id="UP000014760"/>
    </source>
</evidence>
<evidence type="ECO:0000313" key="10">
    <source>
        <dbReference type="EnsemblMetazoa" id="CapteP174568"/>
    </source>
</evidence>
<dbReference type="Pfam" id="PF00884">
    <property type="entry name" value="Sulfatase"/>
    <property type="match status" value="1"/>
</dbReference>
<dbReference type="FunFam" id="3.40.720.10:FF:000050">
    <property type="entry name" value="Extracellular sulfatase SULF-1"/>
    <property type="match status" value="1"/>
</dbReference>
<feature type="region of interest" description="Disordered" evidence="6">
    <location>
        <begin position="852"/>
        <end position="908"/>
    </location>
</feature>
<proteinExistence type="inferred from homology"/>
<sequence length="923" mass="105530">MHRVLLSSWICCALLVVVVDARQRSNWQNTEGNDPSREPSGRSNGGPRASRRKSDKPNIVFILTDDQDSELGSMNFMPKTQRLLRSGGAHFHNAFVTTPMCCPSRSSMLTGMYVHNHNTYTNNDNCSSVQWQRTHETRNFGTYLSNAGYRTGYFGKYLNEYTGTYIPPGWTEWVGLIRNTRFYNYSLNFNGKKIKHGDNYYKDYLTDLIANDSVTFLKQSKQYFPNRPVAMVLSMPAPHGPEDAAPQYQHMFPNITTHRTPSYNFAPNPDKQWILQYTGKMEPIHMEFTDMLHRKRLQTLQSVDDAVEKVFNELKELGELDNTYFIYSADHGYHLGQYGLVKGKAMPYDFDIRVPFLMRGPKIPPGVRMPNIVLNIDIAPTILDIAGVPTPDHMDGRSILKLFDGADDPSNLMGNDMKPKKAWRDSFLVERGKLTSKKMQVRDRLEAKHNKLSNTKEQRLEKECEKGEYQAPCSAKQAWQCTRDDTGKLRITKCRGQQQKQQKQNDVLPKRKTGCKCPPVDPLMARGEKRLQRNFLRTHVNQPVSAQKLKPKFIKSRRRRNVPLFDDGGTLNDSLPSIDEEYLLASSEEVDDLVSVGLPLGRPQEHVVREIEEAETPPYVNRGAVSCKVLPNGTISCRKPQVWSFDYWRAKKSHLDSMIAESKARLEKLKVLRKQLRQGKPELNTQVEDEGIVTAIDDDVQALFAEAAAAAGLSDKRLEKQRLKRKNRRNKKLQRKVRLDVSRDCNSPRMKCFAHDNQHWQTPPLWNSGPFCFCPNSNNNTYWCLRTINASHDFLYCEFITGFISYYDMLKDPYQLRNAVYDLTYTNLRQMQDQLEKLKSCRGNRECTVRTRPADGTAISSEGSGELQGESGEMDEGSGGSGEDHSLSPWIQEEGGASGDGEEEDDLKEDFLFLTRAFRLDDP</sequence>
<dbReference type="InterPro" id="IPR000917">
    <property type="entry name" value="Sulfatase_N"/>
</dbReference>
<reference evidence="9 11" key="2">
    <citation type="journal article" date="2013" name="Nature">
        <title>Insights into bilaterian evolution from three spiralian genomes.</title>
        <authorList>
            <person name="Simakov O."/>
            <person name="Marletaz F."/>
            <person name="Cho S.J."/>
            <person name="Edsinger-Gonzales E."/>
            <person name="Havlak P."/>
            <person name="Hellsten U."/>
            <person name="Kuo D.H."/>
            <person name="Larsson T."/>
            <person name="Lv J."/>
            <person name="Arendt D."/>
            <person name="Savage R."/>
            <person name="Osoegawa K."/>
            <person name="de Jong P."/>
            <person name="Grimwood J."/>
            <person name="Chapman J.A."/>
            <person name="Shapiro H."/>
            <person name="Aerts A."/>
            <person name="Otillar R.P."/>
            <person name="Terry A.Y."/>
            <person name="Boore J.L."/>
            <person name="Grigoriev I.V."/>
            <person name="Lindberg D.R."/>
            <person name="Seaver E.C."/>
            <person name="Weisblat D.A."/>
            <person name="Putnam N.H."/>
            <person name="Rokhsar D.S."/>
        </authorList>
    </citation>
    <scope>NUCLEOTIDE SEQUENCE</scope>
    <source>
        <strain evidence="9 11">I ESC-2004</strain>
    </source>
</reference>
<reference evidence="11" key="1">
    <citation type="submission" date="2012-12" db="EMBL/GenBank/DDBJ databases">
        <authorList>
            <person name="Hellsten U."/>
            <person name="Grimwood J."/>
            <person name="Chapman J.A."/>
            <person name="Shapiro H."/>
            <person name="Aerts A."/>
            <person name="Otillar R.P."/>
            <person name="Terry A.Y."/>
            <person name="Boore J.L."/>
            <person name="Simakov O."/>
            <person name="Marletaz F."/>
            <person name="Cho S.-J."/>
            <person name="Edsinger-Gonzales E."/>
            <person name="Havlak P."/>
            <person name="Kuo D.-H."/>
            <person name="Larsson T."/>
            <person name="Lv J."/>
            <person name="Arendt D."/>
            <person name="Savage R."/>
            <person name="Osoegawa K."/>
            <person name="de Jong P."/>
            <person name="Lindberg D.R."/>
            <person name="Seaver E.C."/>
            <person name="Weisblat D.A."/>
            <person name="Putnam N.H."/>
            <person name="Grigoriev I.V."/>
            <person name="Rokhsar D.S."/>
        </authorList>
    </citation>
    <scope>NUCLEOTIDE SEQUENCE</scope>
    <source>
        <strain evidence="11">I ESC-2004</strain>
    </source>
</reference>